<sequence>MDFPSRRFSSRDLPPNRTNTQDALTTSLDGAQNSSPRATTSLTPSPDALLPSASPGPSASTDTQVKSSKIEKTEHLPIDEAQTKNDFKYTVCAECRQIHFDKIISLGGVRDIFSDGVYIQNMGKRLRQRIRSDCLLCQMLVDSRVFDYENAEIKMMQAPSMTRSDRWTWSMRTRK</sequence>
<dbReference type="Proteomes" id="UP000799444">
    <property type="component" value="Unassembled WGS sequence"/>
</dbReference>
<feature type="compositionally biased region" description="Basic and acidic residues" evidence="1">
    <location>
        <begin position="68"/>
        <end position="77"/>
    </location>
</feature>
<comment type="caution">
    <text evidence="2">The sequence shown here is derived from an EMBL/GenBank/DDBJ whole genome shotgun (WGS) entry which is preliminary data.</text>
</comment>
<protein>
    <submittedName>
        <fullName evidence="2">Uncharacterized protein</fullName>
    </submittedName>
</protein>
<keyword evidence="3" id="KW-1185">Reference proteome</keyword>
<feature type="compositionally biased region" description="Low complexity" evidence="1">
    <location>
        <begin position="39"/>
        <end position="63"/>
    </location>
</feature>
<evidence type="ECO:0000313" key="3">
    <source>
        <dbReference type="Proteomes" id="UP000799444"/>
    </source>
</evidence>
<reference evidence="2" key="1">
    <citation type="journal article" date="2020" name="Stud. Mycol.">
        <title>101 Dothideomycetes genomes: a test case for predicting lifestyles and emergence of pathogens.</title>
        <authorList>
            <person name="Haridas S."/>
            <person name="Albert R."/>
            <person name="Binder M."/>
            <person name="Bloem J."/>
            <person name="Labutti K."/>
            <person name="Salamov A."/>
            <person name="Andreopoulos B."/>
            <person name="Baker S."/>
            <person name="Barry K."/>
            <person name="Bills G."/>
            <person name="Bluhm B."/>
            <person name="Cannon C."/>
            <person name="Castanera R."/>
            <person name="Culley D."/>
            <person name="Daum C."/>
            <person name="Ezra D."/>
            <person name="Gonzalez J."/>
            <person name="Henrissat B."/>
            <person name="Kuo A."/>
            <person name="Liang C."/>
            <person name="Lipzen A."/>
            <person name="Lutzoni F."/>
            <person name="Magnuson J."/>
            <person name="Mondo S."/>
            <person name="Nolan M."/>
            <person name="Ohm R."/>
            <person name="Pangilinan J."/>
            <person name="Park H.-J."/>
            <person name="Ramirez L."/>
            <person name="Alfaro M."/>
            <person name="Sun H."/>
            <person name="Tritt A."/>
            <person name="Yoshinaga Y."/>
            <person name="Zwiers L.-H."/>
            <person name="Turgeon B."/>
            <person name="Goodwin S."/>
            <person name="Spatafora J."/>
            <person name="Crous P."/>
            <person name="Grigoriev I."/>
        </authorList>
    </citation>
    <scope>NUCLEOTIDE SEQUENCE</scope>
    <source>
        <strain evidence="2">CBS 125425</strain>
    </source>
</reference>
<evidence type="ECO:0000313" key="2">
    <source>
        <dbReference type="EMBL" id="KAF2741525.1"/>
    </source>
</evidence>
<organism evidence="2 3">
    <name type="scientific">Polyplosphaeria fusca</name>
    <dbReference type="NCBI Taxonomy" id="682080"/>
    <lineage>
        <taxon>Eukaryota</taxon>
        <taxon>Fungi</taxon>
        <taxon>Dikarya</taxon>
        <taxon>Ascomycota</taxon>
        <taxon>Pezizomycotina</taxon>
        <taxon>Dothideomycetes</taxon>
        <taxon>Pleosporomycetidae</taxon>
        <taxon>Pleosporales</taxon>
        <taxon>Tetraplosphaeriaceae</taxon>
        <taxon>Polyplosphaeria</taxon>
    </lineage>
</organism>
<evidence type="ECO:0000256" key="1">
    <source>
        <dbReference type="SAM" id="MobiDB-lite"/>
    </source>
</evidence>
<dbReference type="EMBL" id="ML996097">
    <property type="protein sequence ID" value="KAF2741525.1"/>
    <property type="molecule type" value="Genomic_DNA"/>
</dbReference>
<feature type="compositionally biased region" description="Polar residues" evidence="1">
    <location>
        <begin position="16"/>
        <end position="38"/>
    </location>
</feature>
<proteinExistence type="predicted"/>
<feature type="region of interest" description="Disordered" evidence="1">
    <location>
        <begin position="1"/>
        <end position="77"/>
    </location>
</feature>
<dbReference type="AlphaFoldDB" id="A0A9P4VAD3"/>
<gene>
    <name evidence="2" type="ORF">EJ04DRAFT_5850</name>
</gene>
<accession>A0A9P4VAD3</accession>
<name>A0A9P4VAD3_9PLEO</name>